<dbReference type="InterPro" id="IPR050926">
    <property type="entry name" value="Aconitase/IPM_isomerase"/>
</dbReference>
<evidence type="ECO:0000256" key="2">
    <source>
        <dbReference type="ARBA" id="ARBA00023004"/>
    </source>
</evidence>
<dbReference type="GO" id="GO:0006099">
    <property type="term" value="P:tricarboxylic acid cycle"/>
    <property type="evidence" value="ECO:0007669"/>
    <property type="project" value="TreeGrafter"/>
</dbReference>
<dbReference type="EMBL" id="BARS01012692">
    <property type="protein sequence ID" value="GAF89169.1"/>
    <property type="molecule type" value="Genomic_DNA"/>
</dbReference>
<keyword evidence="3" id="KW-0411">Iron-sulfur</keyword>
<keyword evidence="1" id="KW-0479">Metal-binding</keyword>
<comment type="caution">
    <text evidence="5">The sequence shown here is derived from an EMBL/GenBank/DDBJ whole genome shotgun (WGS) entry which is preliminary data.</text>
</comment>
<dbReference type="GO" id="GO:0003994">
    <property type="term" value="F:aconitate hydratase activity"/>
    <property type="evidence" value="ECO:0007669"/>
    <property type="project" value="TreeGrafter"/>
</dbReference>
<accession>X0T7I1</accession>
<dbReference type="PANTHER" id="PTHR43160:SF3">
    <property type="entry name" value="ACONITATE HYDRATASE, MITOCHONDRIAL"/>
    <property type="match status" value="1"/>
</dbReference>
<reference evidence="5" key="1">
    <citation type="journal article" date="2014" name="Front. Microbiol.">
        <title>High frequency of phylogenetically diverse reductive dehalogenase-homologous genes in deep subseafloor sedimentary metagenomes.</title>
        <authorList>
            <person name="Kawai M."/>
            <person name="Futagami T."/>
            <person name="Toyoda A."/>
            <person name="Takaki Y."/>
            <person name="Nishi S."/>
            <person name="Hori S."/>
            <person name="Arai W."/>
            <person name="Tsubouchi T."/>
            <person name="Morono Y."/>
            <person name="Uchiyama I."/>
            <person name="Ito T."/>
            <person name="Fujiyama A."/>
            <person name="Inagaki F."/>
            <person name="Takami H."/>
        </authorList>
    </citation>
    <scope>NUCLEOTIDE SEQUENCE</scope>
    <source>
        <strain evidence="5">Expedition CK06-06</strain>
    </source>
</reference>
<feature type="domain" description="Aconitase/3-isopropylmalate dehydratase large subunit alpha/beta/alpha" evidence="4">
    <location>
        <begin position="8"/>
        <end position="167"/>
    </location>
</feature>
<dbReference type="GO" id="GO:0005829">
    <property type="term" value="C:cytosol"/>
    <property type="evidence" value="ECO:0007669"/>
    <property type="project" value="TreeGrafter"/>
</dbReference>
<protein>
    <recommendedName>
        <fullName evidence="4">Aconitase/3-isopropylmalate dehydratase large subunit alpha/beta/alpha domain-containing protein</fullName>
    </recommendedName>
</protein>
<evidence type="ECO:0000256" key="1">
    <source>
        <dbReference type="ARBA" id="ARBA00022723"/>
    </source>
</evidence>
<dbReference type="SUPFAM" id="SSF53732">
    <property type="entry name" value="Aconitase iron-sulfur domain"/>
    <property type="match status" value="1"/>
</dbReference>
<feature type="non-terminal residue" evidence="5">
    <location>
        <position position="167"/>
    </location>
</feature>
<keyword evidence="2" id="KW-0408">Iron</keyword>
<dbReference type="Pfam" id="PF00330">
    <property type="entry name" value="Aconitase"/>
    <property type="match status" value="1"/>
</dbReference>
<proteinExistence type="predicted"/>
<evidence type="ECO:0000313" key="5">
    <source>
        <dbReference type="EMBL" id="GAF89169.1"/>
    </source>
</evidence>
<dbReference type="PRINTS" id="PR00415">
    <property type="entry name" value="ACONITASE"/>
</dbReference>
<dbReference type="InterPro" id="IPR036008">
    <property type="entry name" value="Aconitase_4Fe-4S_dom"/>
</dbReference>
<dbReference type="InterPro" id="IPR015931">
    <property type="entry name" value="Acnase/IPM_dHydase_lsu_aba_1/3"/>
</dbReference>
<dbReference type="InterPro" id="IPR001030">
    <property type="entry name" value="Acoase/IPM_deHydtase_lsu_aba"/>
</dbReference>
<evidence type="ECO:0000256" key="3">
    <source>
        <dbReference type="ARBA" id="ARBA00023014"/>
    </source>
</evidence>
<dbReference type="AlphaFoldDB" id="X0T7I1"/>
<organism evidence="5">
    <name type="scientific">marine sediment metagenome</name>
    <dbReference type="NCBI Taxonomy" id="412755"/>
    <lineage>
        <taxon>unclassified sequences</taxon>
        <taxon>metagenomes</taxon>
        <taxon>ecological metagenomes</taxon>
    </lineage>
</organism>
<gene>
    <name evidence="5" type="ORF">S01H1_22477</name>
</gene>
<dbReference type="GO" id="GO:0051539">
    <property type="term" value="F:4 iron, 4 sulfur cluster binding"/>
    <property type="evidence" value="ECO:0007669"/>
    <property type="project" value="TreeGrafter"/>
</dbReference>
<sequence>MGQNVTRKILADHLVSGELAPGSEIGVRVDQTLTQDATGTMAYLQFEAMGIPRVRTKLSVSYIDHNMLQTGFENADDHRFLQSVAAKYGIYFSRPGNGICHQVHLERFSSPGDILLGSDSHTPTSGGAAMLAIGAGGLDVAVAMGGGPFNVMMPRVVGVHLKGELQP</sequence>
<dbReference type="GO" id="GO:0046872">
    <property type="term" value="F:metal ion binding"/>
    <property type="evidence" value="ECO:0007669"/>
    <property type="project" value="UniProtKB-KW"/>
</dbReference>
<name>X0T7I1_9ZZZZ</name>
<dbReference type="Gene3D" id="3.30.499.10">
    <property type="entry name" value="Aconitase, domain 3"/>
    <property type="match status" value="1"/>
</dbReference>
<evidence type="ECO:0000259" key="4">
    <source>
        <dbReference type="Pfam" id="PF00330"/>
    </source>
</evidence>
<dbReference type="PANTHER" id="PTHR43160">
    <property type="entry name" value="ACONITATE HYDRATASE B"/>
    <property type="match status" value="1"/>
</dbReference>